<dbReference type="Gene3D" id="3.40.50.1820">
    <property type="entry name" value="alpha/beta hydrolase"/>
    <property type="match status" value="1"/>
</dbReference>
<evidence type="ECO:0000256" key="5">
    <source>
        <dbReference type="SAM" id="SignalP"/>
    </source>
</evidence>
<reference evidence="7" key="1">
    <citation type="submission" date="2022-03" db="EMBL/GenBank/DDBJ databases">
        <authorList>
            <person name="Martin C."/>
        </authorList>
    </citation>
    <scope>NUCLEOTIDE SEQUENCE</scope>
</reference>
<dbReference type="GO" id="GO:0005615">
    <property type="term" value="C:extracellular space"/>
    <property type="evidence" value="ECO:0007669"/>
    <property type="project" value="TreeGrafter"/>
</dbReference>
<feature type="non-terminal residue" evidence="7">
    <location>
        <position position="300"/>
    </location>
</feature>
<evidence type="ECO:0000313" key="8">
    <source>
        <dbReference type="Proteomes" id="UP000749559"/>
    </source>
</evidence>
<feature type="signal peptide" evidence="5">
    <location>
        <begin position="1"/>
        <end position="22"/>
    </location>
</feature>
<keyword evidence="8" id="KW-1185">Reference proteome</keyword>
<keyword evidence="5" id="KW-0732">Signal</keyword>
<dbReference type="Proteomes" id="UP000749559">
    <property type="component" value="Unassembled WGS sequence"/>
</dbReference>
<comment type="caution">
    <text evidence="7">The sequence shown here is derived from an EMBL/GenBank/DDBJ whole genome shotgun (WGS) entry which is preliminary data.</text>
</comment>
<gene>
    <name evidence="7" type="ORF">OFUS_LOCUS24905</name>
</gene>
<evidence type="ECO:0000256" key="2">
    <source>
        <dbReference type="ARBA" id="ARBA00010701"/>
    </source>
</evidence>
<proteinExistence type="inferred from homology"/>
<dbReference type="InterPro" id="IPR000734">
    <property type="entry name" value="TAG_lipase"/>
</dbReference>
<dbReference type="OrthoDB" id="199913at2759"/>
<evidence type="ECO:0000259" key="6">
    <source>
        <dbReference type="Pfam" id="PF00151"/>
    </source>
</evidence>
<dbReference type="CDD" id="cd00707">
    <property type="entry name" value="Pancreat_lipase_like"/>
    <property type="match status" value="1"/>
</dbReference>
<sequence length="300" mass="33159">VTIANMASLLIFAFILIGISEGFLFEPSGDERVANLQLHTRANGVDSSGNYLGVTIAYDDAQALRDSNFNPALPTKFFIHGWFAGREDDYMAENTNALLIKDSMNVFTVDWSSGSFNIDYTKSRELTKVVAREVADYIKFLAANTGLDMNTVHVIGHSLGGQTAGYIGMQLQNPKIGRISGLDPAELGFDLEDKDDVLDPTDADFVDVIHTSWISEQPKGHVDFYPNNGETGHLMAIYYFNESINSKCKHTAYKCSDWDAFINKRCTDNGTNLMGFYASPNAAQGKLYIQVADNKPYCPI</sequence>
<dbReference type="InterPro" id="IPR033906">
    <property type="entry name" value="Lipase_N"/>
</dbReference>
<evidence type="ECO:0000256" key="1">
    <source>
        <dbReference type="ARBA" id="ARBA00004613"/>
    </source>
</evidence>
<feature type="chain" id="PRO_5035832824" description="Lipase domain-containing protein" evidence="5">
    <location>
        <begin position="23"/>
        <end position="300"/>
    </location>
</feature>
<feature type="domain" description="Lipase" evidence="6">
    <location>
        <begin position="233"/>
        <end position="297"/>
    </location>
</feature>
<dbReference type="InterPro" id="IPR013818">
    <property type="entry name" value="Lipase"/>
</dbReference>
<evidence type="ECO:0000256" key="4">
    <source>
        <dbReference type="RuleBase" id="RU004262"/>
    </source>
</evidence>
<comment type="subcellular location">
    <subcellularLocation>
        <location evidence="1">Secreted</location>
    </subcellularLocation>
</comment>
<dbReference type="InterPro" id="IPR029058">
    <property type="entry name" value="AB_hydrolase_fold"/>
</dbReference>
<evidence type="ECO:0000256" key="3">
    <source>
        <dbReference type="ARBA" id="ARBA00022525"/>
    </source>
</evidence>
<accession>A0A8S4Q572</accession>
<feature type="domain" description="Lipase" evidence="6">
    <location>
        <begin position="59"/>
        <end position="230"/>
    </location>
</feature>
<dbReference type="AlphaFoldDB" id="A0A8S4Q572"/>
<dbReference type="PRINTS" id="PR00821">
    <property type="entry name" value="TAGLIPASE"/>
</dbReference>
<dbReference type="PANTHER" id="PTHR11610">
    <property type="entry name" value="LIPASE"/>
    <property type="match status" value="1"/>
</dbReference>
<keyword evidence="3" id="KW-0964">Secreted</keyword>
<comment type="similarity">
    <text evidence="2 4">Belongs to the AB hydrolase superfamily. Lipase family.</text>
</comment>
<dbReference type="EMBL" id="CAIIXF020000012">
    <property type="protein sequence ID" value="CAH1801083.1"/>
    <property type="molecule type" value="Genomic_DNA"/>
</dbReference>
<protein>
    <recommendedName>
        <fullName evidence="6">Lipase domain-containing protein</fullName>
    </recommendedName>
</protein>
<dbReference type="SUPFAM" id="SSF53474">
    <property type="entry name" value="alpha/beta-Hydrolases"/>
    <property type="match status" value="1"/>
</dbReference>
<evidence type="ECO:0000313" key="7">
    <source>
        <dbReference type="EMBL" id="CAH1801083.1"/>
    </source>
</evidence>
<organism evidence="7 8">
    <name type="scientific">Owenia fusiformis</name>
    <name type="common">Polychaete worm</name>
    <dbReference type="NCBI Taxonomy" id="6347"/>
    <lineage>
        <taxon>Eukaryota</taxon>
        <taxon>Metazoa</taxon>
        <taxon>Spiralia</taxon>
        <taxon>Lophotrochozoa</taxon>
        <taxon>Annelida</taxon>
        <taxon>Polychaeta</taxon>
        <taxon>Sedentaria</taxon>
        <taxon>Canalipalpata</taxon>
        <taxon>Sabellida</taxon>
        <taxon>Oweniida</taxon>
        <taxon>Oweniidae</taxon>
        <taxon>Owenia</taxon>
    </lineage>
</organism>
<dbReference type="Pfam" id="PF00151">
    <property type="entry name" value="Lipase"/>
    <property type="match status" value="2"/>
</dbReference>
<dbReference type="GO" id="GO:0016042">
    <property type="term" value="P:lipid catabolic process"/>
    <property type="evidence" value="ECO:0007669"/>
    <property type="project" value="TreeGrafter"/>
</dbReference>
<dbReference type="GO" id="GO:0016298">
    <property type="term" value="F:lipase activity"/>
    <property type="evidence" value="ECO:0007669"/>
    <property type="project" value="InterPro"/>
</dbReference>
<name>A0A8S4Q572_OWEFU</name>